<feature type="region of interest" description="Disordered" evidence="1">
    <location>
        <begin position="137"/>
        <end position="169"/>
    </location>
</feature>
<feature type="signal peptide" evidence="2">
    <location>
        <begin position="1"/>
        <end position="17"/>
    </location>
</feature>
<feature type="chain" id="PRO_5030522678" description="MRPL25 domain-containing protein" evidence="2">
    <location>
        <begin position="18"/>
        <end position="169"/>
    </location>
</feature>
<feature type="compositionally biased region" description="Pro residues" evidence="1">
    <location>
        <begin position="20"/>
        <end position="29"/>
    </location>
</feature>
<accession>A0A7S2IHZ3</accession>
<gene>
    <name evidence="3" type="ORF">BRAN1462_LOCUS8990</name>
</gene>
<proteinExistence type="predicted"/>
<organism evidence="3">
    <name type="scientific">Zooxanthella nutricula</name>
    <dbReference type="NCBI Taxonomy" id="1333877"/>
    <lineage>
        <taxon>Eukaryota</taxon>
        <taxon>Sar</taxon>
        <taxon>Alveolata</taxon>
        <taxon>Dinophyceae</taxon>
        <taxon>Peridiniales</taxon>
        <taxon>Peridiniales incertae sedis</taxon>
        <taxon>Zooxanthella</taxon>
    </lineage>
</organism>
<dbReference type="AlphaFoldDB" id="A0A7S2IHZ3"/>
<name>A0A7S2IHZ3_9DINO</name>
<evidence type="ECO:0000313" key="3">
    <source>
        <dbReference type="EMBL" id="CAD9519378.1"/>
    </source>
</evidence>
<evidence type="ECO:0000256" key="2">
    <source>
        <dbReference type="SAM" id="SignalP"/>
    </source>
</evidence>
<keyword evidence="2" id="KW-0732">Signal</keyword>
<protein>
    <recommendedName>
        <fullName evidence="4">MRPL25 domain-containing protein</fullName>
    </recommendedName>
</protein>
<sequence>MGFACAALLLGLVSAHASKPPKPWRPIPPKSTRTFGPKTLFNGGKKIVADGEYAPSWYPNSGVKRKIVMPTTSEKEKMVKLERERFNINPSLKRSLAEDAKKLGYLGSTADTWEKSVRSLPAFPSWGEALKRDLNAKAKAKNQLEARRKSEGEKSHGPQEDVAKVHHTE</sequence>
<feature type="region of interest" description="Disordered" evidence="1">
    <location>
        <begin position="17"/>
        <end position="36"/>
    </location>
</feature>
<reference evidence="3" key="1">
    <citation type="submission" date="2021-01" db="EMBL/GenBank/DDBJ databases">
        <authorList>
            <person name="Corre E."/>
            <person name="Pelletier E."/>
            <person name="Niang G."/>
            <person name="Scheremetjew M."/>
            <person name="Finn R."/>
            <person name="Kale V."/>
            <person name="Holt S."/>
            <person name="Cochrane G."/>
            <person name="Meng A."/>
            <person name="Brown T."/>
            <person name="Cohen L."/>
        </authorList>
    </citation>
    <scope>NUCLEOTIDE SEQUENCE</scope>
    <source>
        <strain evidence="3">RCC3387</strain>
    </source>
</reference>
<dbReference type="EMBL" id="HBGW01014151">
    <property type="protein sequence ID" value="CAD9519378.1"/>
    <property type="molecule type" value="Transcribed_RNA"/>
</dbReference>
<evidence type="ECO:0000256" key="1">
    <source>
        <dbReference type="SAM" id="MobiDB-lite"/>
    </source>
</evidence>
<evidence type="ECO:0008006" key="4">
    <source>
        <dbReference type="Google" id="ProtNLM"/>
    </source>
</evidence>